<accession>A0A0N4Z068</accession>
<organism evidence="2 3">
    <name type="scientific">Parastrongyloides trichosuri</name>
    <name type="common">Possum-specific nematode worm</name>
    <dbReference type="NCBI Taxonomy" id="131310"/>
    <lineage>
        <taxon>Eukaryota</taxon>
        <taxon>Metazoa</taxon>
        <taxon>Ecdysozoa</taxon>
        <taxon>Nematoda</taxon>
        <taxon>Chromadorea</taxon>
        <taxon>Rhabditida</taxon>
        <taxon>Tylenchina</taxon>
        <taxon>Panagrolaimomorpha</taxon>
        <taxon>Strongyloidoidea</taxon>
        <taxon>Strongyloididae</taxon>
        <taxon>Parastrongyloides</taxon>
    </lineage>
</organism>
<feature type="compositionally biased region" description="Basic residues" evidence="1">
    <location>
        <begin position="49"/>
        <end position="60"/>
    </location>
</feature>
<feature type="compositionally biased region" description="Basic and acidic residues" evidence="1">
    <location>
        <begin position="687"/>
        <end position="699"/>
    </location>
</feature>
<feature type="compositionally biased region" description="Basic residues" evidence="1">
    <location>
        <begin position="123"/>
        <end position="138"/>
    </location>
</feature>
<feature type="compositionally biased region" description="Basic and acidic residues" evidence="1">
    <location>
        <begin position="99"/>
        <end position="113"/>
    </location>
</feature>
<feature type="compositionally biased region" description="Basic and acidic residues" evidence="1">
    <location>
        <begin position="669"/>
        <end position="679"/>
    </location>
</feature>
<feature type="region of interest" description="Disordered" evidence="1">
    <location>
        <begin position="648"/>
        <end position="699"/>
    </location>
</feature>
<reference evidence="3" key="1">
    <citation type="submission" date="2017-02" db="UniProtKB">
        <authorList>
            <consortium name="WormBaseParasite"/>
        </authorList>
    </citation>
    <scope>IDENTIFICATION</scope>
</reference>
<feature type="region of interest" description="Disordered" evidence="1">
    <location>
        <begin position="1"/>
        <end position="214"/>
    </location>
</feature>
<feature type="compositionally biased region" description="Basic residues" evidence="1">
    <location>
        <begin position="422"/>
        <end position="437"/>
    </location>
</feature>
<sequence length="1325" mass="154334">MPRTRKLRSSNNVGDAVPYTLDSDEEQPLKSQREPRTRSSFNKDSASSSRKRNNTSKRITRQTSMLEFLTPLRIEDSSDSSDSSIDNEKASKSIGMKCPRPDLKPIKSSIDRKKGTKSSAGRRQTRLSTAKRVRKRQKITSLSSGESESEYESLSTSELDEISSRESEYHSSYTDPEEESDIEESEVHLSDSNDDAPNISSEEVEFSEDPTKEEIHEEIKVDNELLEGVDVKIEDPKIVETIKVVKKKGRKKGENKKILTEAEKFEKEERLKKIEETVNYVISNPEITLSEEAMKPRPRYKKSCYIKTIKEIPQETIESIVEVNDSKYNGESSALHESTLEDKEIVPIEGSKIKKKVKSSIKKLKELKEAKKENDFEIKESVDEKEIKKSRKILQKAQNKKVPEIIITEAPSEGPVVSTPKKVGKRGRPPGSPNKKKKIQEVQKFLNFDYSKITEPPGVIEPIQDEVELDVEEISSAFIQFRKLFKAGTINKQSIKRFRELHESLSHVAREITHEHDSILKLQPNDKCRGHEKLKVKKRQLRAVGDKVSDKFIRKALKGDDDYVLDDIWINTEHTDERHLYHKMTSEGVICQFHEEIRELLAPPTLPKLVEIYKTFRLSDEASQKICEFDYPTNKYEPPEGLVKKVKRVRVTPPETSKDNGTPVPNNEKTSRKILEPVRKSTRRKARGETPDKSMEKRITRSQNNAVKVPAYNEIKKRRKRSVKRCIFFKNGKGKFQRYPTKRRFYKKMDIYSPNFADNYREKNVESIIQVVLNYFATNDIIMDFRQRNFWDFILSDSVQLNSLFNNRLEYIKNTANGKFNEEDYDKMNELLENIQRAIPGAAKERTKRIELDGILRNGLFRMDVINEYQSVYENIASKIALKEYGWKICHFHDEDDKDVSPFTHSVPEKMIINRLILTRGLSNSEKWSRYIDYCKNRKLHSFFEERMDLWSKSGNIAQEEELLQKTTLESLKENEKSMSRREIDDQRKLKDMVWERDYFHTSDPVTRKLFNLKRELHELMYERNRMLDQVFESSIAFMVRDLLEKKLNEEETKLKEKFDATKIEKLEDLDQIPLNKEFVEKHKEDIERINELGKLFNMLGTVPADTQNDYHLMPKNNVGNGGGSSNTQTKKYHISYNCFVKDNEVFLRKLLKKNSITTNNDPSVEQSSELSSDKKKCAKTSRNPIKRKREIKDCEIPSDPQSIKRPSLAGVQKKLELLKKDKDLFLWRNSYKIPDIDTDKRLTRRSLQIYQKTNEPRSDIQQFFIGSPFSSTIIRSNNPNDSLDTQICTQINTHNSAEKVISKLKNSDKDNKITSIVRKKKFIQ</sequence>
<proteinExistence type="predicted"/>
<feature type="compositionally biased region" description="Low complexity" evidence="1">
    <location>
        <begin position="141"/>
        <end position="157"/>
    </location>
</feature>
<dbReference type="Proteomes" id="UP000038045">
    <property type="component" value="Unplaced"/>
</dbReference>
<name>A0A0N4Z068_PARTI</name>
<protein>
    <submittedName>
        <fullName evidence="3">AAA domain-containing protein</fullName>
    </submittedName>
</protein>
<feature type="region of interest" description="Disordered" evidence="1">
    <location>
        <begin position="416"/>
        <end position="437"/>
    </location>
</feature>
<evidence type="ECO:0000313" key="2">
    <source>
        <dbReference type="Proteomes" id="UP000038045"/>
    </source>
</evidence>
<dbReference type="WBParaSite" id="PTRK_0000010100.1">
    <property type="protein sequence ID" value="PTRK_0000010100.1"/>
    <property type="gene ID" value="PTRK_0000010100"/>
</dbReference>
<feature type="compositionally biased region" description="Polar residues" evidence="1">
    <location>
        <begin position="659"/>
        <end position="668"/>
    </location>
</feature>
<feature type="compositionally biased region" description="Basic and acidic residues" evidence="1">
    <location>
        <begin position="27"/>
        <end position="37"/>
    </location>
</feature>
<evidence type="ECO:0000313" key="3">
    <source>
        <dbReference type="WBParaSite" id="PTRK_0000010100.1"/>
    </source>
</evidence>
<feature type="region of interest" description="Disordered" evidence="1">
    <location>
        <begin position="1158"/>
        <end position="1206"/>
    </location>
</feature>
<keyword evidence="2" id="KW-1185">Reference proteome</keyword>
<feature type="compositionally biased region" description="Acidic residues" evidence="1">
    <location>
        <begin position="175"/>
        <end position="184"/>
    </location>
</feature>
<feature type="compositionally biased region" description="Polar residues" evidence="1">
    <location>
        <begin position="1158"/>
        <end position="1171"/>
    </location>
</feature>
<evidence type="ECO:0000256" key="1">
    <source>
        <dbReference type="SAM" id="MobiDB-lite"/>
    </source>
</evidence>
<feature type="compositionally biased region" description="Basic residues" evidence="1">
    <location>
        <begin position="1177"/>
        <end position="1190"/>
    </location>
</feature>